<gene>
    <name evidence="1" type="ORF">EDE15_3508</name>
</gene>
<organism evidence="1 2">
    <name type="scientific">Edaphobacter aggregans</name>
    <dbReference type="NCBI Taxonomy" id="570835"/>
    <lineage>
        <taxon>Bacteria</taxon>
        <taxon>Pseudomonadati</taxon>
        <taxon>Acidobacteriota</taxon>
        <taxon>Terriglobia</taxon>
        <taxon>Terriglobales</taxon>
        <taxon>Acidobacteriaceae</taxon>
        <taxon>Edaphobacter</taxon>
    </lineage>
</organism>
<name>A0A428MM35_9BACT</name>
<reference evidence="1 2" key="1">
    <citation type="submission" date="2018-12" db="EMBL/GenBank/DDBJ databases">
        <title>Sequencing of bacterial isolates from soil warming experiment in Harvard Forest, Massachusetts, USA.</title>
        <authorList>
            <person name="Deangelis K."/>
        </authorList>
    </citation>
    <scope>NUCLEOTIDE SEQUENCE [LARGE SCALE GENOMIC DNA]</scope>
    <source>
        <strain evidence="1 2">EB153</strain>
    </source>
</reference>
<dbReference type="Proteomes" id="UP000269669">
    <property type="component" value="Unassembled WGS sequence"/>
</dbReference>
<evidence type="ECO:0000313" key="2">
    <source>
        <dbReference type="Proteomes" id="UP000269669"/>
    </source>
</evidence>
<protein>
    <recommendedName>
        <fullName evidence="3">Signal transducing protein</fullName>
    </recommendedName>
</protein>
<keyword evidence="2" id="KW-1185">Reference proteome</keyword>
<sequence>MADIFHHGPEPTFADLYRPMSELELQELAADWHSLIDEARSALIAEFASRGLEFVEPLPLDDSSPEYRDLVTLRRYRDLSEAIVARAVVESAGIFCFLKDENLVRLDWQMSNLVGGIRLQVGAADVEAAEAVLAQPVPNSIDIPDQPGFEQPRCPRCTSTDIAWERQGRKAALVSLYLFALPAPRGSESWRCSSCGLQWVDEDELMRATQNDDFNSSSEES</sequence>
<proteinExistence type="predicted"/>
<accession>A0A428MM35</accession>
<dbReference type="EMBL" id="RSDW01000001">
    <property type="protein sequence ID" value="RSL17956.1"/>
    <property type="molecule type" value="Genomic_DNA"/>
</dbReference>
<dbReference type="AlphaFoldDB" id="A0A428MM35"/>
<evidence type="ECO:0008006" key="3">
    <source>
        <dbReference type="Google" id="ProtNLM"/>
    </source>
</evidence>
<comment type="caution">
    <text evidence="1">The sequence shown here is derived from an EMBL/GenBank/DDBJ whole genome shotgun (WGS) entry which is preliminary data.</text>
</comment>
<dbReference type="Gene3D" id="3.30.70.790">
    <property type="entry name" value="UreE, C-terminal domain"/>
    <property type="match status" value="1"/>
</dbReference>
<dbReference type="SUPFAM" id="SSF54913">
    <property type="entry name" value="GlnB-like"/>
    <property type="match status" value="1"/>
</dbReference>
<evidence type="ECO:0000313" key="1">
    <source>
        <dbReference type="EMBL" id="RSL17956.1"/>
    </source>
</evidence>
<dbReference type="RefSeq" id="WP_185827217.1">
    <property type="nucleotide sequence ID" value="NZ_RSDW01000001.1"/>
</dbReference>
<dbReference type="InterPro" id="IPR011322">
    <property type="entry name" value="N-reg_PII-like_a/b"/>
</dbReference>